<accession>A0A5B7I913</accession>
<comment type="caution">
    <text evidence="1">The sequence shown here is derived from an EMBL/GenBank/DDBJ whole genome shotgun (WGS) entry which is preliminary data.</text>
</comment>
<organism evidence="1 2">
    <name type="scientific">Portunus trituberculatus</name>
    <name type="common">Swimming crab</name>
    <name type="synonym">Neptunus trituberculatus</name>
    <dbReference type="NCBI Taxonomy" id="210409"/>
    <lineage>
        <taxon>Eukaryota</taxon>
        <taxon>Metazoa</taxon>
        <taxon>Ecdysozoa</taxon>
        <taxon>Arthropoda</taxon>
        <taxon>Crustacea</taxon>
        <taxon>Multicrustacea</taxon>
        <taxon>Malacostraca</taxon>
        <taxon>Eumalacostraca</taxon>
        <taxon>Eucarida</taxon>
        <taxon>Decapoda</taxon>
        <taxon>Pleocyemata</taxon>
        <taxon>Brachyura</taxon>
        <taxon>Eubrachyura</taxon>
        <taxon>Portunoidea</taxon>
        <taxon>Portunidae</taxon>
        <taxon>Portuninae</taxon>
        <taxon>Portunus</taxon>
    </lineage>
</organism>
<protein>
    <submittedName>
        <fullName evidence="1">Uncharacterized protein</fullName>
    </submittedName>
</protein>
<reference evidence="1 2" key="1">
    <citation type="submission" date="2019-05" db="EMBL/GenBank/DDBJ databases">
        <title>Another draft genome of Portunus trituberculatus and its Hox gene families provides insights of decapod evolution.</title>
        <authorList>
            <person name="Jeong J.-H."/>
            <person name="Song I."/>
            <person name="Kim S."/>
            <person name="Choi T."/>
            <person name="Kim D."/>
            <person name="Ryu S."/>
            <person name="Kim W."/>
        </authorList>
    </citation>
    <scope>NUCLEOTIDE SEQUENCE [LARGE SCALE GENOMIC DNA]</scope>
    <source>
        <tissue evidence="1">Muscle</tissue>
    </source>
</reference>
<keyword evidence="2" id="KW-1185">Reference proteome</keyword>
<evidence type="ECO:0000313" key="1">
    <source>
        <dbReference type="EMBL" id="MPC78386.1"/>
    </source>
</evidence>
<name>A0A5B7I913_PORTR</name>
<dbReference type="Proteomes" id="UP000324222">
    <property type="component" value="Unassembled WGS sequence"/>
</dbReference>
<proteinExistence type="predicted"/>
<dbReference type="AlphaFoldDB" id="A0A5B7I913"/>
<sequence length="100" mass="11780">MRGRNWQRGHVFKSSAFTYSAQTRARHQDDSKIFEVPYVRSSKQFRSQCHRVMESLNRYSTLMWQSVAGNGDTRRSDIDFKAAIWLTWCITWCTASIPEI</sequence>
<gene>
    <name evidence="1" type="ORF">E2C01_072871</name>
</gene>
<dbReference type="EMBL" id="VSRR010048275">
    <property type="protein sequence ID" value="MPC78386.1"/>
    <property type="molecule type" value="Genomic_DNA"/>
</dbReference>
<evidence type="ECO:0000313" key="2">
    <source>
        <dbReference type="Proteomes" id="UP000324222"/>
    </source>
</evidence>